<accession>A0A8C3SIF9</accession>
<sequence>MLLLSIFSHPHSNGPCLVHCIVLSTLIFSKYYLVRPGVVAHACNPSCLGGCGWWITQEF</sequence>
<reference evidence="1" key="2">
    <citation type="submission" date="2025-09" db="UniProtKB">
        <authorList>
            <consortium name="Ensembl"/>
        </authorList>
    </citation>
    <scope>IDENTIFICATION</scope>
</reference>
<keyword evidence="2" id="KW-1185">Reference proteome</keyword>
<name>A0A8C3SIF9_CHESE</name>
<protein>
    <submittedName>
        <fullName evidence="1">Uncharacterized protein</fullName>
    </submittedName>
</protein>
<dbReference type="Ensembl" id="ENSCSRT00000014851.1">
    <property type="protein sequence ID" value="ENSCSRP00000014251.1"/>
    <property type="gene ID" value="ENSCSRG00000010887.1"/>
</dbReference>
<proteinExistence type="predicted"/>
<dbReference type="Proteomes" id="UP000694403">
    <property type="component" value="Unplaced"/>
</dbReference>
<reference evidence="1" key="1">
    <citation type="submission" date="2025-08" db="UniProtKB">
        <authorList>
            <consortium name="Ensembl"/>
        </authorList>
    </citation>
    <scope>IDENTIFICATION</scope>
</reference>
<dbReference type="AlphaFoldDB" id="A0A8C3SIF9"/>
<organism evidence="1 2">
    <name type="scientific">Chelydra serpentina</name>
    <name type="common">Snapping turtle</name>
    <name type="synonym">Testudo serpentina</name>
    <dbReference type="NCBI Taxonomy" id="8475"/>
    <lineage>
        <taxon>Eukaryota</taxon>
        <taxon>Metazoa</taxon>
        <taxon>Chordata</taxon>
        <taxon>Craniata</taxon>
        <taxon>Vertebrata</taxon>
        <taxon>Euteleostomi</taxon>
        <taxon>Archelosauria</taxon>
        <taxon>Testudinata</taxon>
        <taxon>Testudines</taxon>
        <taxon>Cryptodira</taxon>
        <taxon>Durocryptodira</taxon>
        <taxon>Americhelydia</taxon>
        <taxon>Chelydroidea</taxon>
        <taxon>Chelydridae</taxon>
        <taxon>Chelydra</taxon>
    </lineage>
</organism>
<evidence type="ECO:0000313" key="2">
    <source>
        <dbReference type="Proteomes" id="UP000694403"/>
    </source>
</evidence>
<evidence type="ECO:0000313" key="1">
    <source>
        <dbReference type="Ensembl" id="ENSCSRP00000014251.1"/>
    </source>
</evidence>